<protein>
    <submittedName>
        <fullName evidence="1">Glutaredoxin family protein</fullName>
    </submittedName>
</protein>
<keyword evidence="2" id="KW-1185">Reference proteome</keyword>
<dbReference type="InterPro" id="IPR036249">
    <property type="entry name" value="Thioredoxin-like_sf"/>
</dbReference>
<dbReference type="Proteomes" id="UP001292084">
    <property type="component" value="Unassembled WGS sequence"/>
</dbReference>
<evidence type="ECO:0000313" key="1">
    <source>
        <dbReference type="EMBL" id="MDZ5713533.1"/>
    </source>
</evidence>
<dbReference type="Pfam" id="PF05768">
    <property type="entry name" value="Glrx-like"/>
    <property type="match status" value="1"/>
</dbReference>
<proteinExistence type="predicted"/>
<reference evidence="1 2" key="1">
    <citation type="submission" date="2023-12" db="EMBL/GenBank/DDBJ databases">
        <title>Jeotgalibacillus haloalkaliphilus sp. nov., a novel salt-tolerant bacteria, isolated from the estuary of the Fenhe River into the Yellow River.</title>
        <authorList>
            <person name="Li Y."/>
        </authorList>
    </citation>
    <scope>NUCLEOTIDE SEQUENCE [LARGE SCALE GENOMIC DNA]</scope>
    <source>
        <strain evidence="1 2">HH7-29</strain>
    </source>
</reference>
<dbReference type="PANTHER" id="PTHR33558:SF1">
    <property type="entry name" value="GLUTAREDOXIN-LIKE PROTEIN C5ORF63 HOMOLOG"/>
    <property type="match status" value="1"/>
</dbReference>
<organism evidence="1 2">
    <name type="scientific">Jeotgalibacillus haloalkalitolerans</name>
    <dbReference type="NCBI Taxonomy" id="3104292"/>
    <lineage>
        <taxon>Bacteria</taxon>
        <taxon>Bacillati</taxon>
        <taxon>Bacillota</taxon>
        <taxon>Bacilli</taxon>
        <taxon>Bacillales</taxon>
        <taxon>Caryophanaceae</taxon>
        <taxon>Jeotgalibacillus</taxon>
    </lineage>
</organism>
<sequence>MNEVNQMIVHFYTRKNCGLCEEGKLMLELAQEDHGFIIEERDIDTSDEWTEKYGLMIPVVEVDGEIINAGNIDFVTISKRFQKKS</sequence>
<dbReference type="InterPro" id="IPR008554">
    <property type="entry name" value="Glutaredoxin-like"/>
</dbReference>
<evidence type="ECO:0000313" key="2">
    <source>
        <dbReference type="Proteomes" id="UP001292084"/>
    </source>
</evidence>
<dbReference type="EMBL" id="JAXQNN010000007">
    <property type="protein sequence ID" value="MDZ5713533.1"/>
    <property type="molecule type" value="Genomic_DNA"/>
</dbReference>
<name>A0ABU5KR19_9BACL</name>
<comment type="caution">
    <text evidence="1">The sequence shown here is derived from an EMBL/GenBank/DDBJ whole genome shotgun (WGS) entry which is preliminary data.</text>
</comment>
<dbReference type="Gene3D" id="3.40.30.10">
    <property type="entry name" value="Glutaredoxin"/>
    <property type="match status" value="1"/>
</dbReference>
<dbReference type="SUPFAM" id="SSF52833">
    <property type="entry name" value="Thioredoxin-like"/>
    <property type="match status" value="1"/>
</dbReference>
<dbReference type="PANTHER" id="PTHR33558">
    <property type="entry name" value="GLUTAREDOXIN-LIKE PROTEIN C5ORF63 HOMOLOG"/>
    <property type="match status" value="1"/>
</dbReference>
<gene>
    <name evidence="1" type="ORF">UFB30_14965</name>
</gene>
<accession>A0ABU5KR19</accession>
<dbReference type="InterPro" id="IPR052565">
    <property type="entry name" value="Glutaredoxin-like_YDR286C"/>
</dbReference>